<protein>
    <submittedName>
        <fullName evidence="3">Tether containing UBX domain for GLUT4</fullName>
    </submittedName>
</protein>
<dbReference type="SUPFAM" id="SSF54236">
    <property type="entry name" value="Ubiquitin-like"/>
    <property type="match status" value="2"/>
</dbReference>
<dbReference type="Pfam" id="PF11470">
    <property type="entry name" value="TUG-UBL1"/>
    <property type="match status" value="1"/>
</dbReference>
<dbReference type="InterPro" id="IPR029071">
    <property type="entry name" value="Ubiquitin-like_domsf"/>
</dbReference>
<feature type="region of interest" description="Disordered" evidence="1">
    <location>
        <begin position="566"/>
        <end position="622"/>
    </location>
</feature>
<dbReference type="OrthoDB" id="440781at2759"/>
<dbReference type="Proteomes" id="UP000242188">
    <property type="component" value="Unassembled WGS sequence"/>
</dbReference>
<feature type="compositionally biased region" description="Low complexity" evidence="1">
    <location>
        <begin position="578"/>
        <end position="591"/>
    </location>
</feature>
<feature type="compositionally biased region" description="Basic and acidic residues" evidence="1">
    <location>
        <begin position="206"/>
        <end position="217"/>
    </location>
</feature>
<feature type="compositionally biased region" description="Low complexity" evidence="1">
    <location>
        <begin position="293"/>
        <end position="316"/>
    </location>
</feature>
<organism evidence="3 4">
    <name type="scientific">Mizuhopecten yessoensis</name>
    <name type="common">Japanese scallop</name>
    <name type="synonym">Patinopecten yessoensis</name>
    <dbReference type="NCBI Taxonomy" id="6573"/>
    <lineage>
        <taxon>Eukaryota</taxon>
        <taxon>Metazoa</taxon>
        <taxon>Spiralia</taxon>
        <taxon>Lophotrochozoa</taxon>
        <taxon>Mollusca</taxon>
        <taxon>Bivalvia</taxon>
        <taxon>Autobranchia</taxon>
        <taxon>Pteriomorphia</taxon>
        <taxon>Pectinida</taxon>
        <taxon>Pectinoidea</taxon>
        <taxon>Pectinidae</taxon>
        <taxon>Mizuhopecten</taxon>
    </lineage>
</organism>
<dbReference type="Pfam" id="PF00789">
    <property type="entry name" value="UBX"/>
    <property type="match status" value="1"/>
</dbReference>
<dbReference type="EMBL" id="NEDP02000179">
    <property type="protein sequence ID" value="OWF56530.1"/>
    <property type="molecule type" value="Genomic_DNA"/>
</dbReference>
<dbReference type="STRING" id="6573.A0A210R676"/>
<feature type="domain" description="UBX" evidence="2">
    <location>
        <begin position="469"/>
        <end position="538"/>
    </location>
</feature>
<dbReference type="GO" id="GO:0012506">
    <property type="term" value="C:vesicle membrane"/>
    <property type="evidence" value="ECO:0007669"/>
    <property type="project" value="TreeGrafter"/>
</dbReference>
<feature type="region of interest" description="Disordered" evidence="1">
    <location>
        <begin position="156"/>
        <end position="316"/>
    </location>
</feature>
<dbReference type="CDD" id="cd17075">
    <property type="entry name" value="UBX1_UBXN9"/>
    <property type="match status" value="1"/>
</dbReference>
<dbReference type="InterPro" id="IPR021569">
    <property type="entry name" value="TUG-UBL1"/>
</dbReference>
<evidence type="ECO:0000313" key="3">
    <source>
        <dbReference type="EMBL" id="OWF56530.1"/>
    </source>
</evidence>
<dbReference type="PROSITE" id="PS50033">
    <property type="entry name" value="UBX"/>
    <property type="match status" value="1"/>
</dbReference>
<dbReference type="PANTHER" id="PTHR46467:SF1">
    <property type="entry name" value="TETHER CONTAINING UBX DOMAIN FOR GLUT4"/>
    <property type="match status" value="1"/>
</dbReference>
<dbReference type="GO" id="GO:0005634">
    <property type="term" value="C:nucleus"/>
    <property type="evidence" value="ECO:0007669"/>
    <property type="project" value="TreeGrafter"/>
</dbReference>
<dbReference type="GO" id="GO:0006886">
    <property type="term" value="P:intracellular protein transport"/>
    <property type="evidence" value="ECO:0007669"/>
    <property type="project" value="TreeGrafter"/>
</dbReference>
<dbReference type="AlphaFoldDB" id="A0A210R676"/>
<proteinExistence type="predicted"/>
<sequence>MPPDDYGFIHGNSKKELDLSLSMRYANLANNAKLELVKSQTSRAVQDVTIALQLENGTRLQEKFPPQTSLWDILIHWEEKPDSTCKGELTKVDATHNPPLQPVCIYMREEVIGEMALNATSLRKLGLTSGNAVIRFIHRAVDDSTLTEIADHLEKEKSKKAKLDQSTSRQTSVPDKQPAKMSEQSERAPQPAVQNINKDNINTTTNKRDPELNKPKTDSSFGVTKESPEPMEIDQKSSKSSVSMETSAMEVELGATGGVPDTLSGARNKTENNRQQEARTGQSSSGGVHKVMSGVQSSSGSSRGQGASGSQSAVDSLRGMNIPGVEVFTPQDFLELSPEEQRVAKKLAAAYAKQNSQQVTSAPFANFKFPEETKGKDLYHNELSSVTKEDYQPCDRETVLFNAEEPVYSSLGSSSQEISDEFFEVTEKDLRKLMIDRQKETENEQMLMTQSMRELKQEEKCSKYQRGVIRVQFPDKLVVQGLFRPKETVFQMYKFIKSLLEDPKTPFYLYTSPPKCVLKDQTKTLIMANLVPATLIYFGSEVSKEHYLSAKVMEGMESRKAADDKLNTCLPNSTEPQGSEPVSGPSGASAGTSGGASGGAPRDRPRPKQNTQSSTGKEPGVPKWFKTAAFALCPVHKFMSKKHPLAIP</sequence>
<gene>
    <name evidence="3" type="ORF">KP79_PYT05348</name>
</gene>
<reference evidence="3 4" key="1">
    <citation type="journal article" date="2017" name="Nat. Ecol. Evol.">
        <title>Scallop genome provides insights into evolution of bilaterian karyotype and development.</title>
        <authorList>
            <person name="Wang S."/>
            <person name="Zhang J."/>
            <person name="Jiao W."/>
            <person name="Li J."/>
            <person name="Xun X."/>
            <person name="Sun Y."/>
            <person name="Guo X."/>
            <person name="Huan P."/>
            <person name="Dong B."/>
            <person name="Zhang L."/>
            <person name="Hu X."/>
            <person name="Sun X."/>
            <person name="Wang J."/>
            <person name="Zhao C."/>
            <person name="Wang Y."/>
            <person name="Wang D."/>
            <person name="Huang X."/>
            <person name="Wang R."/>
            <person name="Lv J."/>
            <person name="Li Y."/>
            <person name="Zhang Z."/>
            <person name="Liu B."/>
            <person name="Lu W."/>
            <person name="Hui Y."/>
            <person name="Liang J."/>
            <person name="Zhou Z."/>
            <person name="Hou R."/>
            <person name="Li X."/>
            <person name="Liu Y."/>
            <person name="Li H."/>
            <person name="Ning X."/>
            <person name="Lin Y."/>
            <person name="Zhao L."/>
            <person name="Xing Q."/>
            <person name="Dou J."/>
            <person name="Li Y."/>
            <person name="Mao J."/>
            <person name="Guo H."/>
            <person name="Dou H."/>
            <person name="Li T."/>
            <person name="Mu C."/>
            <person name="Jiang W."/>
            <person name="Fu Q."/>
            <person name="Fu X."/>
            <person name="Miao Y."/>
            <person name="Liu J."/>
            <person name="Yu Q."/>
            <person name="Li R."/>
            <person name="Liao H."/>
            <person name="Li X."/>
            <person name="Kong Y."/>
            <person name="Jiang Z."/>
            <person name="Chourrout D."/>
            <person name="Li R."/>
            <person name="Bao Z."/>
        </authorList>
    </citation>
    <scope>NUCLEOTIDE SEQUENCE [LARGE SCALE GENOMIC DNA]</scope>
    <source>
        <strain evidence="3 4">PY_sf001</strain>
    </source>
</reference>
<evidence type="ECO:0000259" key="2">
    <source>
        <dbReference type="PROSITE" id="PS50033"/>
    </source>
</evidence>
<dbReference type="InterPro" id="IPR059238">
    <property type="entry name" value="UBX1_UBXN9"/>
</dbReference>
<keyword evidence="4" id="KW-1185">Reference proteome</keyword>
<dbReference type="CDD" id="cd16118">
    <property type="entry name" value="UBX2_UBXN9"/>
    <property type="match status" value="1"/>
</dbReference>
<feature type="compositionally biased region" description="Low complexity" evidence="1">
    <location>
        <begin position="195"/>
        <end position="205"/>
    </location>
</feature>
<feature type="compositionally biased region" description="Basic and acidic residues" evidence="1">
    <location>
        <begin position="268"/>
        <end position="277"/>
    </location>
</feature>
<dbReference type="GO" id="GO:0042593">
    <property type="term" value="P:glucose homeostasis"/>
    <property type="evidence" value="ECO:0007669"/>
    <property type="project" value="TreeGrafter"/>
</dbReference>
<dbReference type="PANTHER" id="PTHR46467">
    <property type="entry name" value="TETHER CONTAINING UBX DOMAIN FOR GLUT4"/>
    <property type="match status" value="1"/>
</dbReference>
<accession>A0A210R676</accession>
<feature type="compositionally biased region" description="Polar residues" evidence="1">
    <location>
        <begin position="164"/>
        <end position="174"/>
    </location>
</feature>
<dbReference type="InterPro" id="IPR001012">
    <property type="entry name" value="UBX_dom"/>
</dbReference>
<evidence type="ECO:0000256" key="1">
    <source>
        <dbReference type="SAM" id="MobiDB-lite"/>
    </source>
</evidence>
<dbReference type="Gene3D" id="3.10.20.90">
    <property type="entry name" value="Phosphatidylinositol 3-kinase Catalytic Subunit, Chain A, domain 1"/>
    <property type="match status" value="2"/>
</dbReference>
<evidence type="ECO:0000313" key="4">
    <source>
        <dbReference type="Proteomes" id="UP000242188"/>
    </source>
</evidence>
<comment type="caution">
    <text evidence="3">The sequence shown here is derived from an EMBL/GenBank/DDBJ whole genome shotgun (WGS) entry which is preliminary data.</text>
</comment>
<dbReference type="GO" id="GO:0005737">
    <property type="term" value="C:cytoplasm"/>
    <property type="evidence" value="ECO:0007669"/>
    <property type="project" value="TreeGrafter"/>
</dbReference>
<name>A0A210R676_MIZYE</name>